<keyword evidence="3" id="KW-1185">Reference proteome</keyword>
<evidence type="ECO:0000313" key="2">
    <source>
        <dbReference type="EMBL" id="KAK4726866.1"/>
    </source>
</evidence>
<protein>
    <submittedName>
        <fullName evidence="2">Uncharacterized protein</fullName>
    </submittedName>
</protein>
<sequence>MFDDKFATTGIVPALSKITDNKLNGVYLLSVEKDDHLIQDPPTDDTKKTWLRDDFVKELMDYLEYLYSGKGNLSKIYEVCKTFYRSEKEANSLTTYFMEEQIAIMSFLAGLPYEFETAKSHILSSFEINSLKDVFSRVLRPKSTLSNQQTNVLVAKGGGGRNNAGRWNNNNDARRWNNNNDVGKRNHNNDVGRWNNNNNSGRWNNNKRGDNDAGRWINYNTCCYCKEPEHIRRNYKKLQICNQQLQIQTATIAATSSSPSIVTILTNEYARLTKYQESMNETTPARALTESSNKCLISSSSN</sequence>
<proteinExistence type="predicted"/>
<name>A0AAV9LMD2_9SOLN</name>
<dbReference type="AlphaFoldDB" id="A0AAV9LMD2"/>
<feature type="compositionally biased region" description="Low complexity" evidence="1">
    <location>
        <begin position="163"/>
        <end position="181"/>
    </location>
</feature>
<dbReference type="EMBL" id="JAWPEI010000005">
    <property type="protein sequence ID" value="KAK4726866.1"/>
    <property type="molecule type" value="Genomic_DNA"/>
</dbReference>
<feature type="region of interest" description="Disordered" evidence="1">
    <location>
        <begin position="281"/>
        <end position="302"/>
    </location>
</feature>
<feature type="region of interest" description="Disordered" evidence="1">
    <location>
        <begin position="154"/>
        <end position="210"/>
    </location>
</feature>
<feature type="compositionally biased region" description="Low complexity" evidence="1">
    <location>
        <begin position="191"/>
        <end position="206"/>
    </location>
</feature>
<feature type="compositionally biased region" description="Low complexity" evidence="1">
    <location>
        <begin position="291"/>
        <end position="302"/>
    </location>
</feature>
<reference evidence="2 3" key="1">
    <citation type="submission" date="2023-10" db="EMBL/GenBank/DDBJ databases">
        <title>Genome-Wide Identification Analysis in wild type Solanum Pinnatisectum Reveals Some Genes Defensing Phytophthora Infestans.</title>
        <authorList>
            <person name="Sun C."/>
        </authorList>
    </citation>
    <scope>NUCLEOTIDE SEQUENCE [LARGE SCALE GENOMIC DNA]</scope>
    <source>
        <strain evidence="2">LQN</strain>
        <tissue evidence="2">Leaf</tissue>
    </source>
</reference>
<comment type="caution">
    <text evidence="2">The sequence shown here is derived from an EMBL/GenBank/DDBJ whole genome shotgun (WGS) entry which is preliminary data.</text>
</comment>
<evidence type="ECO:0000256" key="1">
    <source>
        <dbReference type="SAM" id="MobiDB-lite"/>
    </source>
</evidence>
<dbReference type="Proteomes" id="UP001311915">
    <property type="component" value="Unassembled WGS sequence"/>
</dbReference>
<evidence type="ECO:0000313" key="3">
    <source>
        <dbReference type="Proteomes" id="UP001311915"/>
    </source>
</evidence>
<accession>A0AAV9LMD2</accession>
<organism evidence="2 3">
    <name type="scientific">Solanum pinnatisectum</name>
    <name type="common">tansyleaf nightshade</name>
    <dbReference type="NCBI Taxonomy" id="50273"/>
    <lineage>
        <taxon>Eukaryota</taxon>
        <taxon>Viridiplantae</taxon>
        <taxon>Streptophyta</taxon>
        <taxon>Embryophyta</taxon>
        <taxon>Tracheophyta</taxon>
        <taxon>Spermatophyta</taxon>
        <taxon>Magnoliopsida</taxon>
        <taxon>eudicotyledons</taxon>
        <taxon>Gunneridae</taxon>
        <taxon>Pentapetalae</taxon>
        <taxon>asterids</taxon>
        <taxon>lamiids</taxon>
        <taxon>Solanales</taxon>
        <taxon>Solanaceae</taxon>
        <taxon>Solanoideae</taxon>
        <taxon>Solaneae</taxon>
        <taxon>Solanum</taxon>
    </lineage>
</organism>
<gene>
    <name evidence="2" type="ORF">R3W88_031783</name>
</gene>